<evidence type="ECO:0000313" key="3">
    <source>
        <dbReference type="Proteomes" id="UP001597024"/>
    </source>
</evidence>
<keyword evidence="1" id="KW-0472">Membrane</keyword>
<dbReference type="Proteomes" id="UP001597024">
    <property type="component" value="Unassembled WGS sequence"/>
</dbReference>
<organism evidence="2 3">
    <name type="scientific">Streptosporangium algeriense</name>
    <dbReference type="NCBI Taxonomy" id="1682748"/>
    <lineage>
        <taxon>Bacteria</taxon>
        <taxon>Bacillati</taxon>
        <taxon>Actinomycetota</taxon>
        <taxon>Actinomycetes</taxon>
        <taxon>Streptosporangiales</taxon>
        <taxon>Streptosporangiaceae</taxon>
        <taxon>Streptosporangium</taxon>
    </lineage>
</organism>
<sequence>GAALVAPAKQAFLDGMHVTSLVSAAIALLGALVVLRWLPGKNAAAPAVEQHDLDKEPVGV</sequence>
<gene>
    <name evidence="2" type="ORF">ACFQ08_39560</name>
</gene>
<accession>A0ABW3E3I0</accession>
<reference evidence="3" key="1">
    <citation type="journal article" date="2019" name="Int. J. Syst. Evol. Microbiol.">
        <title>The Global Catalogue of Microorganisms (GCM) 10K type strain sequencing project: providing services to taxonomists for standard genome sequencing and annotation.</title>
        <authorList>
            <consortium name="The Broad Institute Genomics Platform"/>
            <consortium name="The Broad Institute Genome Sequencing Center for Infectious Disease"/>
            <person name="Wu L."/>
            <person name="Ma J."/>
        </authorList>
    </citation>
    <scope>NUCLEOTIDE SEQUENCE [LARGE SCALE GENOMIC DNA]</scope>
    <source>
        <strain evidence="3">CCUG 62974</strain>
    </source>
</reference>
<proteinExistence type="predicted"/>
<evidence type="ECO:0000313" key="2">
    <source>
        <dbReference type="EMBL" id="MFD0890680.1"/>
    </source>
</evidence>
<keyword evidence="1" id="KW-0812">Transmembrane</keyword>
<protein>
    <submittedName>
        <fullName evidence="2">MFS transporter</fullName>
    </submittedName>
</protein>
<keyword evidence="1" id="KW-1133">Transmembrane helix</keyword>
<name>A0ABW3E3I0_9ACTN</name>
<dbReference type="EMBL" id="JBHTHX010002605">
    <property type="protein sequence ID" value="MFD0890680.1"/>
    <property type="molecule type" value="Genomic_DNA"/>
</dbReference>
<feature type="non-terminal residue" evidence="2">
    <location>
        <position position="1"/>
    </location>
</feature>
<feature type="transmembrane region" description="Helical" evidence="1">
    <location>
        <begin position="20"/>
        <end position="38"/>
    </location>
</feature>
<evidence type="ECO:0000256" key="1">
    <source>
        <dbReference type="SAM" id="Phobius"/>
    </source>
</evidence>
<keyword evidence="3" id="KW-1185">Reference proteome</keyword>
<comment type="caution">
    <text evidence="2">The sequence shown here is derived from an EMBL/GenBank/DDBJ whole genome shotgun (WGS) entry which is preliminary data.</text>
</comment>